<dbReference type="GO" id="GO:0043200">
    <property type="term" value="P:response to amino acid"/>
    <property type="evidence" value="ECO:0007669"/>
    <property type="project" value="TreeGrafter"/>
</dbReference>
<protein>
    <submittedName>
        <fullName evidence="5">Lrp/AsnC family transcriptional regulator</fullName>
    </submittedName>
</protein>
<evidence type="ECO:0000313" key="5">
    <source>
        <dbReference type="EMBL" id="MBO2451813.1"/>
    </source>
</evidence>
<evidence type="ECO:0000256" key="1">
    <source>
        <dbReference type="ARBA" id="ARBA00023015"/>
    </source>
</evidence>
<keyword evidence="1" id="KW-0805">Transcription regulation</keyword>
<sequence length="151" mass="15889">MAALRRDGRTSLTDLATATGWSAATVARRLAGLRASGAIFYDVEIDPEVFGATMQALLWMSVAPAHLDEVGATLAGHEELAFVAATTGPTNLVANALCSGPEALHRYLTQHLGALESIRSLETAPVLRTVKAVGPITRNRDRSAAPGRLNT</sequence>
<name>A0A939PGF5_9ACTN</name>
<accession>A0A939PGF5</accession>
<dbReference type="GO" id="GO:0043565">
    <property type="term" value="F:sequence-specific DNA binding"/>
    <property type="evidence" value="ECO:0007669"/>
    <property type="project" value="InterPro"/>
</dbReference>
<dbReference type="Pfam" id="PF13404">
    <property type="entry name" value="HTH_AsnC-type"/>
    <property type="match status" value="1"/>
</dbReference>
<dbReference type="InterPro" id="IPR019887">
    <property type="entry name" value="Tscrpt_reg_AsnC/Lrp_C"/>
</dbReference>
<dbReference type="SUPFAM" id="SSF54909">
    <property type="entry name" value="Dimeric alpha+beta barrel"/>
    <property type="match status" value="1"/>
</dbReference>
<dbReference type="InterPro" id="IPR036390">
    <property type="entry name" value="WH_DNA-bd_sf"/>
</dbReference>
<comment type="caution">
    <text evidence="5">The sequence shown here is derived from an EMBL/GenBank/DDBJ whole genome shotgun (WGS) entry which is preliminary data.</text>
</comment>
<dbReference type="InterPro" id="IPR036388">
    <property type="entry name" value="WH-like_DNA-bd_sf"/>
</dbReference>
<gene>
    <name evidence="5" type="ORF">J4573_32330</name>
</gene>
<dbReference type="Gene3D" id="3.30.70.920">
    <property type="match status" value="1"/>
</dbReference>
<dbReference type="Gene3D" id="1.10.10.10">
    <property type="entry name" value="Winged helix-like DNA-binding domain superfamily/Winged helix DNA-binding domain"/>
    <property type="match status" value="1"/>
</dbReference>
<evidence type="ECO:0000259" key="4">
    <source>
        <dbReference type="PROSITE" id="PS50956"/>
    </source>
</evidence>
<dbReference type="Pfam" id="PF01037">
    <property type="entry name" value="AsnC_trans_reg"/>
    <property type="match status" value="1"/>
</dbReference>
<keyword evidence="6" id="KW-1185">Reference proteome</keyword>
<dbReference type="PANTHER" id="PTHR30154">
    <property type="entry name" value="LEUCINE-RESPONSIVE REGULATORY PROTEIN"/>
    <property type="match status" value="1"/>
</dbReference>
<evidence type="ECO:0000256" key="2">
    <source>
        <dbReference type="ARBA" id="ARBA00023125"/>
    </source>
</evidence>
<evidence type="ECO:0000313" key="6">
    <source>
        <dbReference type="Proteomes" id="UP000669179"/>
    </source>
</evidence>
<dbReference type="SMART" id="SM00344">
    <property type="entry name" value="HTH_ASNC"/>
    <property type="match status" value="1"/>
</dbReference>
<organism evidence="5 6">
    <name type="scientific">Actinomadura barringtoniae</name>
    <dbReference type="NCBI Taxonomy" id="1427535"/>
    <lineage>
        <taxon>Bacteria</taxon>
        <taxon>Bacillati</taxon>
        <taxon>Actinomycetota</taxon>
        <taxon>Actinomycetes</taxon>
        <taxon>Streptosporangiales</taxon>
        <taxon>Thermomonosporaceae</taxon>
        <taxon>Actinomadura</taxon>
    </lineage>
</organism>
<dbReference type="GO" id="GO:0005829">
    <property type="term" value="C:cytosol"/>
    <property type="evidence" value="ECO:0007669"/>
    <property type="project" value="TreeGrafter"/>
</dbReference>
<evidence type="ECO:0000256" key="3">
    <source>
        <dbReference type="ARBA" id="ARBA00023163"/>
    </source>
</evidence>
<dbReference type="PANTHER" id="PTHR30154:SF34">
    <property type="entry name" value="TRANSCRIPTIONAL REGULATOR AZLB"/>
    <property type="match status" value="1"/>
</dbReference>
<dbReference type="InterPro" id="IPR011008">
    <property type="entry name" value="Dimeric_a/b-barrel"/>
</dbReference>
<dbReference type="InterPro" id="IPR019888">
    <property type="entry name" value="Tscrpt_reg_AsnC-like"/>
</dbReference>
<dbReference type="PROSITE" id="PS50956">
    <property type="entry name" value="HTH_ASNC_2"/>
    <property type="match status" value="1"/>
</dbReference>
<dbReference type="EMBL" id="JAGEOJ010000014">
    <property type="protein sequence ID" value="MBO2451813.1"/>
    <property type="molecule type" value="Genomic_DNA"/>
</dbReference>
<dbReference type="SUPFAM" id="SSF46785">
    <property type="entry name" value="Winged helix' DNA-binding domain"/>
    <property type="match status" value="1"/>
</dbReference>
<keyword evidence="2" id="KW-0238">DNA-binding</keyword>
<feature type="domain" description="HTH asnC-type" evidence="4">
    <location>
        <begin position="1"/>
        <end position="53"/>
    </location>
</feature>
<dbReference type="Proteomes" id="UP000669179">
    <property type="component" value="Unassembled WGS sequence"/>
</dbReference>
<proteinExistence type="predicted"/>
<reference evidence="5" key="1">
    <citation type="submission" date="2021-03" db="EMBL/GenBank/DDBJ databases">
        <authorList>
            <person name="Kanchanasin P."/>
            <person name="Saeng-In P."/>
            <person name="Phongsopitanun W."/>
            <person name="Yuki M."/>
            <person name="Kudo T."/>
            <person name="Ohkuma M."/>
            <person name="Tanasupawat S."/>
        </authorList>
    </citation>
    <scope>NUCLEOTIDE SEQUENCE</scope>
    <source>
        <strain evidence="5">GKU 128</strain>
    </source>
</reference>
<dbReference type="AlphaFoldDB" id="A0A939PGF5"/>
<keyword evidence="3" id="KW-0804">Transcription</keyword>
<dbReference type="InterPro" id="IPR000485">
    <property type="entry name" value="AsnC-type_HTH_dom"/>
</dbReference>